<evidence type="ECO:0000256" key="4">
    <source>
        <dbReference type="ARBA" id="ARBA00022807"/>
    </source>
</evidence>
<name>A0A511MV28_9NOCA</name>
<evidence type="ECO:0000256" key="3">
    <source>
        <dbReference type="ARBA" id="ARBA00022801"/>
    </source>
</evidence>
<keyword evidence="7" id="KW-1185">Reference proteome</keyword>
<dbReference type="AlphaFoldDB" id="A0A511MV28"/>
<dbReference type="GO" id="GO:0006508">
    <property type="term" value="P:proteolysis"/>
    <property type="evidence" value="ECO:0007669"/>
    <property type="project" value="UniProtKB-KW"/>
</dbReference>
<evidence type="ECO:0000256" key="1">
    <source>
        <dbReference type="ARBA" id="ARBA00007074"/>
    </source>
</evidence>
<reference evidence="6 7" key="1">
    <citation type="submission" date="2019-07" db="EMBL/GenBank/DDBJ databases">
        <title>Whole genome shotgun sequence of Nocardia ninae NBRC 108245.</title>
        <authorList>
            <person name="Hosoyama A."/>
            <person name="Uohara A."/>
            <person name="Ohji S."/>
            <person name="Ichikawa N."/>
        </authorList>
    </citation>
    <scope>NUCLEOTIDE SEQUENCE [LARGE SCALE GENOMIC DNA]</scope>
    <source>
        <strain evidence="6 7">NBRC 108245</strain>
    </source>
</reference>
<gene>
    <name evidence="6" type="ORF">NN4_87600</name>
</gene>
<dbReference type="InterPro" id="IPR051794">
    <property type="entry name" value="PG_Endopeptidase_C40"/>
</dbReference>
<dbReference type="InterPro" id="IPR023346">
    <property type="entry name" value="Lysozyme-like_dom_sf"/>
</dbReference>
<dbReference type="Proteomes" id="UP000321424">
    <property type="component" value="Unassembled WGS sequence"/>
</dbReference>
<dbReference type="Pfam" id="PF00877">
    <property type="entry name" value="NLPC_P60"/>
    <property type="match status" value="1"/>
</dbReference>
<evidence type="ECO:0000313" key="6">
    <source>
        <dbReference type="EMBL" id="GEM44241.1"/>
    </source>
</evidence>
<keyword evidence="4" id="KW-0788">Thiol protease</keyword>
<dbReference type="InterPro" id="IPR038765">
    <property type="entry name" value="Papain-like_cys_pep_sf"/>
</dbReference>
<keyword evidence="3 6" id="KW-0378">Hydrolase</keyword>
<comment type="caution">
    <text evidence="6">The sequence shown here is derived from an EMBL/GenBank/DDBJ whole genome shotgun (WGS) entry which is preliminary data.</text>
</comment>
<keyword evidence="2" id="KW-0645">Protease</keyword>
<comment type="similarity">
    <text evidence="1">Belongs to the peptidase C40 family.</text>
</comment>
<dbReference type="SUPFAM" id="SSF54001">
    <property type="entry name" value="Cysteine proteinases"/>
    <property type="match status" value="1"/>
</dbReference>
<dbReference type="PANTHER" id="PTHR47359">
    <property type="entry name" value="PEPTIDOGLYCAN DL-ENDOPEPTIDASE CWLO"/>
    <property type="match status" value="1"/>
</dbReference>
<dbReference type="OrthoDB" id="5244330at2"/>
<dbReference type="PANTHER" id="PTHR47359:SF3">
    <property type="entry name" value="NLP_P60 DOMAIN-CONTAINING PROTEIN-RELATED"/>
    <property type="match status" value="1"/>
</dbReference>
<proteinExistence type="inferred from homology"/>
<feature type="domain" description="NlpC/P60" evidence="5">
    <location>
        <begin position="201"/>
        <end position="328"/>
    </location>
</feature>
<dbReference type="InterPro" id="IPR000064">
    <property type="entry name" value="NLP_P60_dom"/>
</dbReference>
<evidence type="ECO:0000256" key="2">
    <source>
        <dbReference type="ARBA" id="ARBA00022670"/>
    </source>
</evidence>
<dbReference type="RefSeq" id="WP_147144172.1">
    <property type="nucleotide sequence ID" value="NZ_BJXA01000148.1"/>
</dbReference>
<dbReference type="GO" id="GO:0008234">
    <property type="term" value="F:cysteine-type peptidase activity"/>
    <property type="evidence" value="ECO:0007669"/>
    <property type="project" value="UniProtKB-KW"/>
</dbReference>
<evidence type="ECO:0000259" key="5">
    <source>
        <dbReference type="PROSITE" id="PS51935"/>
    </source>
</evidence>
<dbReference type="EMBL" id="BJXA01000148">
    <property type="protein sequence ID" value="GEM44241.1"/>
    <property type="molecule type" value="Genomic_DNA"/>
</dbReference>
<dbReference type="CDD" id="cd13399">
    <property type="entry name" value="Slt35-like"/>
    <property type="match status" value="1"/>
</dbReference>
<dbReference type="SUPFAM" id="SSF53955">
    <property type="entry name" value="Lysozyme-like"/>
    <property type="match status" value="1"/>
</dbReference>
<evidence type="ECO:0000313" key="7">
    <source>
        <dbReference type="Proteomes" id="UP000321424"/>
    </source>
</evidence>
<accession>A0A511MV28</accession>
<protein>
    <submittedName>
        <fullName evidence="6">Hydrolase Nlp/P60</fullName>
    </submittedName>
</protein>
<dbReference type="PROSITE" id="PS51935">
    <property type="entry name" value="NLPC_P60"/>
    <property type="match status" value="1"/>
</dbReference>
<sequence>MLVKALGAGCAAIVFCVVVIAAVVTTVIVYDQPLLTPTPATSTGTGSTPSPEARQDIPAEMLVLYQAAAGDCPGLDWSVLAAIGKIETDHGRSPLPGVSAGQNSSGAGGPMQFLAPTFDAVIARHRLPAGGAAPPSRYHPHDAVHAAAFYLCDSGAPGDLRAAIFAYNHADWYVDQVLDQAARYRATDPSGGDCHTVSATNPTAAQVISFACAQLGLPYVWGGNGPEVNGGWDCSGLTQAAYRAAGISIPRTTYDQVHTGTTISEDQLAPGDLLFYGTAADVHHVGIYLGARKMLHAPTFNEPVQISAYRWPGDDYYQANRPTSGSPGGSHD</sequence>
<organism evidence="6 7">
    <name type="scientific">Nocardia ninae NBRC 108245</name>
    <dbReference type="NCBI Taxonomy" id="1210091"/>
    <lineage>
        <taxon>Bacteria</taxon>
        <taxon>Bacillati</taxon>
        <taxon>Actinomycetota</taxon>
        <taxon>Actinomycetes</taxon>
        <taxon>Mycobacteriales</taxon>
        <taxon>Nocardiaceae</taxon>
        <taxon>Nocardia</taxon>
    </lineage>
</organism>
<dbReference type="Gene3D" id="1.10.530.10">
    <property type="match status" value="1"/>
</dbReference>
<dbReference type="Gene3D" id="3.90.1720.10">
    <property type="entry name" value="endopeptidase domain like (from Nostoc punctiforme)"/>
    <property type="match status" value="1"/>
</dbReference>